<dbReference type="EMBL" id="CAJNOT010001685">
    <property type="protein sequence ID" value="CAF1235584.1"/>
    <property type="molecule type" value="Genomic_DNA"/>
</dbReference>
<dbReference type="Proteomes" id="UP000663864">
    <property type="component" value="Unassembled WGS sequence"/>
</dbReference>
<gene>
    <name evidence="1" type="ORF">ZHD862_LOCUS24600</name>
</gene>
<sequence length="60" mass="6759">MARNMVIALLAGPEFINIPSTWFSIHVLSGTTSIGRFLKHDNNNKLCTSRRKPYINIQDG</sequence>
<reference evidence="1" key="1">
    <citation type="submission" date="2021-02" db="EMBL/GenBank/DDBJ databases">
        <authorList>
            <person name="Nowell W R."/>
        </authorList>
    </citation>
    <scope>NUCLEOTIDE SEQUENCE</scope>
</reference>
<evidence type="ECO:0000313" key="1">
    <source>
        <dbReference type="EMBL" id="CAF1235584.1"/>
    </source>
</evidence>
<proteinExistence type="predicted"/>
<name>A0A814YTS6_9BILA</name>
<dbReference type="AlphaFoldDB" id="A0A814YTS6"/>
<comment type="caution">
    <text evidence="1">The sequence shown here is derived from an EMBL/GenBank/DDBJ whole genome shotgun (WGS) entry which is preliminary data.</text>
</comment>
<feature type="non-terminal residue" evidence="1">
    <location>
        <position position="60"/>
    </location>
</feature>
<evidence type="ECO:0000313" key="2">
    <source>
        <dbReference type="Proteomes" id="UP000663864"/>
    </source>
</evidence>
<accession>A0A814YTS6</accession>
<protein>
    <submittedName>
        <fullName evidence="1">Uncharacterized protein</fullName>
    </submittedName>
</protein>
<organism evidence="1 2">
    <name type="scientific">Rotaria sordida</name>
    <dbReference type="NCBI Taxonomy" id="392033"/>
    <lineage>
        <taxon>Eukaryota</taxon>
        <taxon>Metazoa</taxon>
        <taxon>Spiralia</taxon>
        <taxon>Gnathifera</taxon>
        <taxon>Rotifera</taxon>
        <taxon>Eurotatoria</taxon>
        <taxon>Bdelloidea</taxon>
        <taxon>Philodinida</taxon>
        <taxon>Philodinidae</taxon>
        <taxon>Rotaria</taxon>
    </lineage>
</organism>